<accession>A0CX95</accession>
<dbReference type="EMBL" id="CT868207">
    <property type="protein sequence ID" value="CAK75412.1"/>
    <property type="molecule type" value="Genomic_DNA"/>
</dbReference>
<proteinExistence type="predicted"/>
<dbReference type="SUPFAM" id="SSF57184">
    <property type="entry name" value="Growth factor receptor domain"/>
    <property type="match status" value="1"/>
</dbReference>
<keyword evidence="1" id="KW-0732">Signal</keyword>
<evidence type="ECO:0000256" key="1">
    <source>
        <dbReference type="SAM" id="SignalP"/>
    </source>
</evidence>
<dbReference type="Proteomes" id="UP000000600">
    <property type="component" value="Unassembled WGS sequence"/>
</dbReference>
<dbReference type="RefSeq" id="XP_001442809.1">
    <property type="nucleotide sequence ID" value="XM_001442772.1"/>
</dbReference>
<name>A0CX95_PARTE</name>
<sequence length="652" mass="77159">MQMNYLILLCFSGLQYAEGLPIAKMDLQYQIKNYAFKKPENDKDGPFCYVYGFFTRYNPLIEINQLGDIGILDSNCYHIFNIRDTKDNNINFLYYDCVDYQKKQIQKTYTFVGEDTKIYKHTYLLNTFEYESYWYFLGVIVALAEKKVIITAFKNGQEFDTQEYSLSYQNYDTDSSYLIGGSLQINFNQTLFNPEISIFSYFPGNMRYYLPSTYNMKDNYDISVFGNRNFLCICTSNDIPNIPDTIISNLNQEYFISQNPNCDQFFFTTWIRIKEKIFYEKEIYYQLIKLSSHFQNPKLVNDNLSAFSLYYKLTQSLNQIIITTYSYTFPTINIDFSDNPFLIRQTFDIDMNIQLWHFLIVKKSKYSLLVTINFYEGRKVKEYSFESNVNHFNLIRFKVTSGNILQSINYLTIQLINMALYNCDIEINPELCHLSCLECDGPTKYDCLSCYSTSNRIYNQKQKACVCQYGKIDIDGECKDFHSFQLNLSQGNEKKFQCTYGYFEFEDQCWKCPSKIKERLITCIECITNPKTWIKNPYCQYNYVANNNQVPFTKQDEGIQQYFFDGNDLKVSENSEEQSDIYSDYIQTFAHFSNFCLKCKKTIYPKCFIFSYCFKCQIQISQPICTYCWALYQLIDGICLNSQHWQVPKVIV</sequence>
<protein>
    <submittedName>
        <fullName evidence="2">Uncharacterized protein</fullName>
    </submittedName>
</protein>
<dbReference type="InterPro" id="IPR006212">
    <property type="entry name" value="Furin_repeat"/>
</dbReference>
<keyword evidence="3" id="KW-1185">Reference proteome</keyword>
<dbReference type="KEGG" id="ptm:GSPATT00001616001"/>
<dbReference type="GeneID" id="5028594"/>
<organism evidence="2 3">
    <name type="scientific">Paramecium tetraurelia</name>
    <dbReference type="NCBI Taxonomy" id="5888"/>
    <lineage>
        <taxon>Eukaryota</taxon>
        <taxon>Sar</taxon>
        <taxon>Alveolata</taxon>
        <taxon>Ciliophora</taxon>
        <taxon>Intramacronucleata</taxon>
        <taxon>Oligohymenophorea</taxon>
        <taxon>Peniculida</taxon>
        <taxon>Parameciidae</taxon>
        <taxon>Paramecium</taxon>
    </lineage>
</organism>
<dbReference type="HOGENOM" id="CLU_509494_0_0_1"/>
<dbReference type="InParanoid" id="A0CX95"/>
<feature type="signal peptide" evidence="1">
    <location>
        <begin position="1"/>
        <end position="19"/>
    </location>
</feature>
<dbReference type="InterPro" id="IPR009030">
    <property type="entry name" value="Growth_fac_rcpt_cys_sf"/>
</dbReference>
<reference evidence="2 3" key="1">
    <citation type="journal article" date="2006" name="Nature">
        <title>Global trends of whole-genome duplications revealed by the ciliate Paramecium tetraurelia.</title>
        <authorList>
            <consortium name="Genoscope"/>
            <person name="Aury J.-M."/>
            <person name="Jaillon O."/>
            <person name="Duret L."/>
            <person name="Noel B."/>
            <person name="Jubin C."/>
            <person name="Porcel B.M."/>
            <person name="Segurens B."/>
            <person name="Daubin V."/>
            <person name="Anthouard V."/>
            <person name="Aiach N."/>
            <person name="Arnaiz O."/>
            <person name="Billaut A."/>
            <person name="Beisson J."/>
            <person name="Blanc I."/>
            <person name="Bouhouche K."/>
            <person name="Camara F."/>
            <person name="Duharcourt S."/>
            <person name="Guigo R."/>
            <person name="Gogendeau D."/>
            <person name="Katinka M."/>
            <person name="Keller A.-M."/>
            <person name="Kissmehl R."/>
            <person name="Klotz C."/>
            <person name="Koll F."/>
            <person name="Le Moue A."/>
            <person name="Lepere C."/>
            <person name="Malinsky S."/>
            <person name="Nowacki M."/>
            <person name="Nowak J.K."/>
            <person name="Plattner H."/>
            <person name="Poulain J."/>
            <person name="Ruiz F."/>
            <person name="Serrano V."/>
            <person name="Zagulski M."/>
            <person name="Dessen P."/>
            <person name="Betermier M."/>
            <person name="Weissenbach J."/>
            <person name="Scarpelli C."/>
            <person name="Schachter V."/>
            <person name="Sperling L."/>
            <person name="Meyer E."/>
            <person name="Cohen J."/>
            <person name="Wincker P."/>
        </authorList>
    </citation>
    <scope>NUCLEOTIDE SEQUENCE [LARGE SCALE GENOMIC DNA]</scope>
    <source>
        <strain evidence="2 3">Stock d4-2</strain>
    </source>
</reference>
<evidence type="ECO:0000313" key="2">
    <source>
        <dbReference type="EMBL" id="CAK75412.1"/>
    </source>
</evidence>
<dbReference type="AlphaFoldDB" id="A0CX95"/>
<dbReference type="CDD" id="cd00064">
    <property type="entry name" value="FU"/>
    <property type="match status" value="1"/>
</dbReference>
<gene>
    <name evidence="2" type="ORF">GSPATT00001616001</name>
</gene>
<evidence type="ECO:0000313" key="3">
    <source>
        <dbReference type="Proteomes" id="UP000000600"/>
    </source>
</evidence>
<feature type="chain" id="PRO_5002623402" evidence="1">
    <location>
        <begin position="20"/>
        <end position="652"/>
    </location>
</feature>
<dbReference type="OrthoDB" id="319931at2759"/>